<evidence type="ECO:0000256" key="1">
    <source>
        <dbReference type="ARBA" id="ARBA00009834"/>
    </source>
</evidence>
<dbReference type="Gene3D" id="6.10.140.180">
    <property type="match status" value="1"/>
</dbReference>
<dbReference type="InterPro" id="IPR036390">
    <property type="entry name" value="WH_DNA-bd_sf"/>
</dbReference>
<organism evidence="2 3">
    <name type="scientific">Tribonema minus</name>
    <dbReference type="NCBI Taxonomy" id="303371"/>
    <lineage>
        <taxon>Eukaryota</taxon>
        <taxon>Sar</taxon>
        <taxon>Stramenopiles</taxon>
        <taxon>Ochrophyta</taxon>
        <taxon>PX clade</taxon>
        <taxon>Xanthophyceae</taxon>
        <taxon>Tribonematales</taxon>
        <taxon>Tribonemataceae</taxon>
        <taxon>Tribonema</taxon>
    </lineage>
</organism>
<dbReference type="SUPFAM" id="SSF46785">
    <property type="entry name" value="Winged helix' DNA-binding domain"/>
    <property type="match status" value="2"/>
</dbReference>
<dbReference type="InterPro" id="IPR036388">
    <property type="entry name" value="WH-like_DNA-bd_sf"/>
</dbReference>
<keyword evidence="3" id="KW-1185">Reference proteome</keyword>
<comment type="similarity">
    <text evidence="1">Belongs to the SNF8 family.</text>
</comment>
<proteinExistence type="inferred from homology"/>
<dbReference type="InterPro" id="IPR016689">
    <property type="entry name" value="ESCRT-2_cplx_Snf8"/>
</dbReference>
<reference evidence="2" key="1">
    <citation type="submission" date="2021-02" db="EMBL/GenBank/DDBJ databases">
        <title>First Annotated Genome of the Yellow-green Alga Tribonema minus.</title>
        <authorList>
            <person name="Mahan K.M."/>
        </authorList>
    </citation>
    <scope>NUCLEOTIDE SEQUENCE</scope>
    <source>
        <strain evidence="2">UTEX B ZZ1240</strain>
    </source>
</reference>
<dbReference type="Proteomes" id="UP000664859">
    <property type="component" value="Unassembled WGS sequence"/>
</dbReference>
<dbReference type="Pfam" id="PF04157">
    <property type="entry name" value="EAP30"/>
    <property type="match status" value="1"/>
</dbReference>
<dbReference type="FunFam" id="1.10.10.10:FF:000085">
    <property type="entry name" value="Vacuolar-sorting protein SNF8"/>
    <property type="match status" value="1"/>
</dbReference>
<dbReference type="EMBL" id="JAFCMP010000553">
    <property type="protein sequence ID" value="KAG5175153.1"/>
    <property type="molecule type" value="Genomic_DNA"/>
</dbReference>
<comment type="caution">
    <text evidence="2">The sequence shown here is derived from an EMBL/GenBank/DDBJ whole genome shotgun (WGS) entry which is preliminary data.</text>
</comment>
<evidence type="ECO:0000313" key="3">
    <source>
        <dbReference type="Proteomes" id="UP000664859"/>
    </source>
</evidence>
<sequence>MRRRGVGVAAVKHRAREKDAFEVVGQAAAAENMAHVQATLETFKGHLEDFARKYKKSINQDPAFRQQFQTMCASIGGMGKGRHGALREQCRPHNCASHLDPLASNKGFWAEVLGVGDFYYELAVQITEVCIATRETNGGLMALQELLQRLRARRSKKSPAISLDDIKRAIAKLKVLGRGFALVEVGKTQMVLSVPRELSNDASAVLQAAEGSGHASVRALCVGLSWTQDRARRALTALAQDGMAWVDEQAPGGEPLFFFPSLWKGEHLLGGGAEGGEQ</sequence>
<dbReference type="InterPro" id="IPR040608">
    <property type="entry name" value="Snf8/Vps36"/>
</dbReference>
<dbReference type="PANTHER" id="PTHR12806">
    <property type="entry name" value="EAP30 SUBUNIT OF ELL COMPLEX"/>
    <property type="match status" value="1"/>
</dbReference>
<evidence type="ECO:0000313" key="2">
    <source>
        <dbReference type="EMBL" id="KAG5175153.1"/>
    </source>
</evidence>
<dbReference type="GO" id="GO:0000814">
    <property type="term" value="C:ESCRT II complex"/>
    <property type="evidence" value="ECO:0007669"/>
    <property type="project" value="InterPro"/>
</dbReference>
<dbReference type="PANTHER" id="PTHR12806:SF0">
    <property type="entry name" value="VACUOLAR-SORTING PROTEIN SNF8"/>
    <property type="match status" value="1"/>
</dbReference>
<dbReference type="GO" id="GO:0043328">
    <property type="term" value="P:protein transport to vacuole involved in ubiquitin-dependent protein catabolic process via the multivesicular body sorting pathway"/>
    <property type="evidence" value="ECO:0007669"/>
    <property type="project" value="TreeGrafter"/>
</dbReference>
<protein>
    <submittedName>
        <fullName evidence="2">EAP30/Vps36 family-domain-containing protein</fullName>
    </submittedName>
</protein>
<name>A0A835YIN3_9STRA</name>
<dbReference type="OrthoDB" id="283883at2759"/>
<accession>A0A835YIN3</accession>
<dbReference type="AlphaFoldDB" id="A0A835YIN3"/>
<dbReference type="Gene3D" id="1.10.10.10">
    <property type="entry name" value="Winged helix-like DNA-binding domain superfamily/Winged helix DNA-binding domain"/>
    <property type="match status" value="2"/>
</dbReference>
<gene>
    <name evidence="2" type="ORF">JKP88DRAFT_203828</name>
</gene>